<evidence type="ECO:0000313" key="3">
    <source>
        <dbReference type="Proteomes" id="UP001188597"/>
    </source>
</evidence>
<dbReference type="EMBL" id="JAVXUP010003890">
    <property type="protein sequence ID" value="KAK2997947.1"/>
    <property type="molecule type" value="Genomic_DNA"/>
</dbReference>
<keyword evidence="1" id="KW-0732">Signal</keyword>
<keyword evidence="3" id="KW-1185">Reference proteome</keyword>
<accession>A0AA89ACK6</accession>
<protein>
    <submittedName>
        <fullName evidence="2">Uncharacterized protein</fullName>
    </submittedName>
</protein>
<feature type="non-terminal residue" evidence="2">
    <location>
        <position position="198"/>
    </location>
</feature>
<dbReference type="Proteomes" id="UP001188597">
    <property type="component" value="Unassembled WGS sequence"/>
</dbReference>
<name>A0AA89ACK6_9ASTE</name>
<reference evidence="2" key="1">
    <citation type="submission" date="2022-12" db="EMBL/GenBank/DDBJ databases">
        <title>Draft genome assemblies for two species of Escallonia (Escalloniales).</title>
        <authorList>
            <person name="Chanderbali A."/>
            <person name="Dervinis C."/>
            <person name="Anghel I."/>
            <person name="Soltis D."/>
            <person name="Soltis P."/>
            <person name="Zapata F."/>
        </authorList>
    </citation>
    <scope>NUCLEOTIDE SEQUENCE</scope>
    <source>
        <strain evidence="2">UCBG64.0493</strain>
        <tissue evidence="2">Leaf</tissue>
    </source>
</reference>
<feature type="chain" id="PRO_5041707560" evidence="1">
    <location>
        <begin position="28"/>
        <end position="198"/>
    </location>
</feature>
<comment type="caution">
    <text evidence="2">The sequence shown here is derived from an EMBL/GenBank/DDBJ whole genome shotgun (WGS) entry which is preliminary data.</text>
</comment>
<evidence type="ECO:0000313" key="2">
    <source>
        <dbReference type="EMBL" id="KAK2997947.1"/>
    </source>
</evidence>
<proteinExistence type="predicted"/>
<gene>
    <name evidence="2" type="ORF">RJ639_026335</name>
</gene>
<organism evidence="2 3">
    <name type="scientific">Escallonia herrerae</name>
    <dbReference type="NCBI Taxonomy" id="1293975"/>
    <lineage>
        <taxon>Eukaryota</taxon>
        <taxon>Viridiplantae</taxon>
        <taxon>Streptophyta</taxon>
        <taxon>Embryophyta</taxon>
        <taxon>Tracheophyta</taxon>
        <taxon>Spermatophyta</taxon>
        <taxon>Magnoliopsida</taxon>
        <taxon>eudicotyledons</taxon>
        <taxon>Gunneridae</taxon>
        <taxon>Pentapetalae</taxon>
        <taxon>asterids</taxon>
        <taxon>campanulids</taxon>
        <taxon>Escalloniales</taxon>
        <taxon>Escalloniaceae</taxon>
        <taxon>Escallonia</taxon>
    </lineage>
</organism>
<evidence type="ECO:0000256" key="1">
    <source>
        <dbReference type="SAM" id="SignalP"/>
    </source>
</evidence>
<feature type="signal peptide" evidence="1">
    <location>
        <begin position="1"/>
        <end position="27"/>
    </location>
</feature>
<dbReference type="AlphaFoldDB" id="A0AA89ACK6"/>
<sequence>MQLQGDRRGARRTSSGVALMFVSPVLSVISTGASTRVESSKLCSRVASTKCNIWSPKFIPGHNLLPAPNGINSKCWPLASTSLWVVRNLSGLNSVGFDQTFGSRWSFHRFSINLVPLGTWKPPTVQSSVNSRWPGSGPAGYKRNVMRANVHIEAATGLNLEAYHEEQRQERHTKHVDLVMAPPLGVVQNPEGETLVNQ</sequence>